<dbReference type="EMBL" id="JAMZMK010010826">
    <property type="protein sequence ID" value="KAI7730197.1"/>
    <property type="molecule type" value="Genomic_DNA"/>
</dbReference>
<evidence type="ECO:0000313" key="2">
    <source>
        <dbReference type="Proteomes" id="UP001206925"/>
    </source>
</evidence>
<reference evidence="1" key="1">
    <citation type="submission" date="2022-06" db="EMBL/GenBank/DDBJ databases">
        <title>Uncovering the hologenomic basis of an extraordinary plant invasion.</title>
        <authorList>
            <person name="Bieker V.C."/>
            <person name="Martin M.D."/>
            <person name="Gilbert T."/>
            <person name="Hodgins K."/>
            <person name="Battlay P."/>
            <person name="Petersen B."/>
            <person name="Wilson J."/>
        </authorList>
    </citation>
    <scope>NUCLEOTIDE SEQUENCE</scope>
    <source>
        <strain evidence="1">AA19_3_7</strain>
        <tissue evidence="1">Leaf</tissue>
    </source>
</reference>
<proteinExistence type="predicted"/>
<dbReference type="PANTHER" id="PTHR34223:SF101">
    <property type="entry name" value="F-BOX DOMAIN-CONTAINING PROTEIN"/>
    <property type="match status" value="1"/>
</dbReference>
<dbReference type="AlphaFoldDB" id="A0AAD5G6H0"/>
<feature type="non-terminal residue" evidence="1">
    <location>
        <position position="1"/>
    </location>
</feature>
<organism evidence="1 2">
    <name type="scientific">Ambrosia artemisiifolia</name>
    <name type="common">Common ragweed</name>
    <dbReference type="NCBI Taxonomy" id="4212"/>
    <lineage>
        <taxon>Eukaryota</taxon>
        <taxon>Viridiplantae</taxon>
        <taxon>Streptophyta</taxon>
        <taxon>Embryophyta</taxon>
        <taxon>Tracheophyta</taxon>
        <taxon>Spermatophyta</taxon>
        <taxon>Magnoliopsida</taxon>
        <taxon>eudicotyledons</taxon>
        <taxon>Gunneridae</taxon>
        <taxon>Pentapetalae</taxon>
        <taxon>asterids</taxon>
        <taxon>campanulids</taxon>
        <taxon>Asterales</taxon>
        <taxon>Asteraceae</taxon>
        <taxon>Asteroideae</taxon>
        <taxon>Heliantheae alliance</taxon>
        <taxon>Heliantheae</taxon>
        <taxon>Ambrosia</taxon>
    </lineage>
</organism>
<dbReference type="PANTHER" id="PTHR34223">
    <property type="entry name" value="OS11G0201299 PROTEIN"/>
    <property type="match status" value="1"/>
</dbReference>
<evidence type="ECO:0000313" key="1">
    <source>
        <dbReference type="EMBL" id="KAI7730197.1"/>
    </source>
</evidence>
<keyword evidence="2" id="KW-1185">Reference proteome</keyword>
<sequence length="210" mass="23833">VKLDDDKSSVGLFSNFVSLKNLTLRGYGHRVTVVTPQLKNLIIRNWERIHVASAPNLTSFQCEGHYYPLQLPADLHLDKADIFIFRPFDVYDLSLDETSDDNAKACKIVCLLQQLHSVKFLTLNLESIEILSTSVELISHQPSPFANLKSLKIYRKTYFTQKEQTQPKATMCTEVMKYLLDGSPGATFTMVSLEPKTKLTICRSLATKQF</sequence>
<name>A0AAD5G6H0_AMBAR</name>
<gene>
    <name evidence="1" type="ORF">M8C21_000297</name>
</gene>
<accession>A0AAD5G6H0</accession>
<protein>
    <submittedName>
        <fullName evidence="1">Uncharacterized protein</fullName>
    </submittedName>
</protein>
<dbReference type="Proteomes" id="UP001206925">
    <property type="component" value="Unassembled WGS sequence"/>
</dbReference>
<comment type="caution">
    <text evidence="1">The sequence shown here is derived from an EMBL/GenBank/DDBJ whole genome shotgun (WGS) entry which is preliminary data.</text>
</comment>
<dbReference type="InterPro" id="IPR053197">
    <property type="entry name" value="F-box_SCFL_complex_component"/>
</dbReference>